<dbReference type="Pfam" id="PF20215">
    <property type="entry name" value="DUF6575"/>
    <property type="match status" value="1"/>
</dbReference>
<name>A0A921K3T0_9BACT</name>
<dbReference type="RefSeq" id="WP_178270232.1">
    <property type="nucleotide sequence ID" value="NZ_CALUHW010000001.1"/>
</dbReference>
<dbReference type="Proteomes" id="UP000718012">
    <property type="component" value="Unassembled WGS sequence"/>
</dbReference>
<accession>A0A921K3T0</accession>
<evidence type="ECO:0000259" key="1">
    <source>
        <dbReference type="Pfam" id="PF20215"/>
    </source>
</evidence>
<evidence type="ECO:0000313" key="2">
    <source>
        <dbReference type="EMBL" id="HJF07527.1"/>
    </source>
</evidence>
<evidence type="ECO:0000313" key="3">
    <source>
        <dbReference type="Proteomes" id="UP000718012"/>
    </source>
</evidence>
<dbReference type="InterPro" id="IPR046482">
    <property type="entry name" value="DUF6575"/>
</dbReference>
<reference evidence="2" key="2">
    <citation type="submission" date="2021-09" db="EMBL/GenBank/DDBJ databases">
        <authorList>
            <person name="Gilroy R."/>
        </authorList>
    </citation>
    <scope>NUCLEOTIDE SEQUENCE</scope>
    <source>
        <strain evidence="2">CHK165-8395</strain>
    </source>
</reference>
<feature type="domain" description="DUF6575" evidence="1">
    <location>
        <begin position="8"/>
        <end position="109"/>
    </location>
</feature>
<dbReference type="EMBL" id="DYXD01000110">
    <property type="protein sequence ID" value="HJF07527.1"/>
    <property type="molecule type" value="Genomic_DNA"/>
</dbReference>
<organism evidence="2 3">
    <name type="scientific">Phocaeicola coprocola</name>
    <dbReference type="NCBI Taxonomy" id="310298"/>
    <lineage>
        <taxon>Bacteria</taxon>
        <taxon>Pseudomonadati</taxon>
        <taxon>Bacteroidota</taxon>
        <taxon>Bacteroidia</taxon>
        <taxon>Bacteroidales</taxon>
        <taxon>Bacteroidaceae</taxon>
        <taxon>Phocaeicola</taxon>
    </lineage>
</organism>
<comment type="caution">
    <text evidence="2">The sequence shown here is derived from an EMBL/GenBank/DDBJ whole genome shotgun (WGS) entry which is preliminary data.</text>
</comment>
<dbReference type="AlphaFoldDB" id="A0A921K3T0"/>
<proteinExistence type="predicted"/>
<sequence>MTRNIPIRIERILDFYDVPQLFIARDAFETLYLCLLYTDEQECRYTAIRISGKRIEEFLSGKTDLRELFLSPETGAEYFDVALTNNEYQITSSVPAPLSEDRLPEKGYTACTPEENENVIVKIPVSDRYLLKEIVRKFGWACM</sequence>
<reference evidence="2" key="1">
    <citation type="journal article" date="2021" name="PeerJ">
        <title>Extensive microbial diversity within the chicken gut microbiome revealed by metagenomics and culture.</title>
        <authorList>
            <person name="Gilroy R."/>
            <person name="Ravi A."/>
            <person name="Getino M."/>
            <person name="Pursley I."/>
            <person name="Horton D.L."/>
            <person name="Alikhan N.F."/>
            <person name="Baker D."/>
            <person name="Gharbi K."/>
            <person name="Hall N."/>
            <person name="Watson M."/>
            <person name="Adriaenssens E.M."/>
            <person name="Foster-Nyarko E."/>
            <person name="Jarju S."/>
            <person name="Secka A."/>
            <person name="Antonio M."/>
            <person name="Oren A."/>
            <person name="Chaudhuri R.R."/>
            <person name="La Ragione R."/>
            <person name="Hildebrand F."/>
            <person name="Pallen M.J."/>
        </authorList>
    </citation>
    <scope>NUCLEOTIDE SEQUENCE</scope>
    <source>
        <strain evidence="2">CHK165-8395</strain>
    </source>
</reference>
<protein>
    <recommendedName>
        <fullName evidence="1">DUF6575 domain-containing protein</fullName>
    </recommendedName>
</protein>
<gene>
    <name evidence="2" type="ORF">K8U81_04935</name>
</gene>